<dbReference type="AlphaFoldDB" id="A0A8X6IF13"/>
<gene>
    <name evidence="1" type="ORF">TNIN_317191</name>
</gene>
<organism evidence="1 2">
    <name type="scientific">Trichonephila inaurata madagascariensis</name>
    <dbReference type="NCBI Taxonomy" id="2747483"/>
    <lineage>
        <taxon>Eukaryota</taxon>
        <taxon>Metazoa</taxon>
        <taxon>Ecdysozoa</taxon>
        <taxon>Arthropoda</taxon>
        <taxon>Chelicerata</taxon>
        <taxon>Arachnida</taxon>
        <taxon>Araneae</taxon>
        <taxon>Araneomorphae</taxon>
        <taxon>Entelegynae</taxon>
        <taxon>Araneoidea</taxon>
        <taxon>Nephilidae</taxon>
        <taxon>Trichonephila</taxon>
        <taxon>Trichonephila inaurata</taxon>
    </lineage>
</organism>
<evidence type="ECO:0000313" key="2">
    <source>
        <dbReference type="Proteomes" id="UP000886998"/>
    </source>
</evidence>
<accession>A0A8X6IF13</accession>
<proteinExistence type="predicted"/>
<name>A0A8X6IF13_9ARAC</name>
<evidence type="ECO:0000313" key="1">
    <source>
        <dbReference type="EMBL" id="GFS43393.1"/>
    </source>
</evidence>
<comment type="caution">
    <text evidence="1">The sequence shown here is derived from an EMBL/GenBank/DDBJ whole genome shotgun (WGS) entry which is preliminary data.</text>
</comment>
<reference evidence="1" key="1">
    <citation type="submission" date="2020-08" db="EMBL/GenBank/DDBJ databases">
        <title>Multicomponent nature underlies the extraordinary mechanical properties of spider dragline silk.</title>
        <authorList>
            <person name="Kono N."/>
            <person name="Nakamura H."/>
            <person name="Mori M."/>
            <person name="Yoshida Y."/>
            <person name="Ohtoshi R."/>
            <person name="Malay A.D."/>
            <person name="Moran D.A.P."/>
            <person name="Tomita M."/>
            <person name="Numata K."/>
            <person name="Arakawa K."/>
        </authorList>
    </citation>
    <scope>NUCLEOTIDE SEQUENCE</scope>
</reference>
<dbReference type="EMBL" id="BMAV01025654">
    <property type="protein sequence ID" value="GFS43393.1"/>
    <property type="molecule type" value="Genomic_DNA"/>
</dbReference>
<protein>
    <submittedName>
        <fullName evidence="1">Uncharacterized protein</fullName>
    </submittedName>
</protein>
<dbReference type="Proteomes" id="UP000886998">
    <property type="component" value="Unassembled WGS sequence"/>
</dbReference>
<sequence length="89" mass="10158">MHISEPSLPELWPFRKEGKSSLALSLHSPFYKELNRKSSSSSKTRHQRKYSLIGMEPKSDLLGCHSYLLAAFSDFISKLGGNCVRFKRI</sequence>
<keyword evidence="2" id="KW-1185">Reference proteome</keyword>